<evidence type="ECO:0000313" key="1">
    <source>
        <dbReference type="EMBL" id="GAB50379.1"/>
    </source>
</evidence>
<dbReference type="AlphaFoldDB" id="H5UWU8"/>
<comment type="caution">
    <text evidence="1">The sequence shown here is derived from an EMBL/GenBank/DDBJ whole genome shotgun (WGS) entry which is preliminary data.</text>
</comment>
<name>H5UWU8_ATLHE</name>
<dbReference type="Proteomes" id="UP000010297">
    <property type="component" value="Unassembled WGS sequence"/>
</dbReference>
<accession>H5UWU8</accession>
<evidence type="ECO:0008006" key="3">
    <source>
        <dbReference type="Google" id="ProtNLM"/>
    </source>
</evidence>
<sequence>MGTQGMNNRYQVRLNVCKSWNCPNLGVADAPDYVWPVYRLGYPALGCGKCGSLPPLFNEAECNAWFQQLFAAELGRTGQGCPRGCRGNVIRYGANRSGNARRQCSVCKKVFTPWQATPVATARISALLAALDAGTHTGQTPSYRVLQQAATLCQPDVADPVARIATQCLMLPFQGERRDQRLYAIVSADADSGNILQVSTNYSPWPTGESLCYRDGTPPVAGDPAAPLVERVRAQEALFLARRQFDDIRYGDARLKRNDSGVMVRPVIALHGHFQRLHRRFHNVTDHYLVHECVLRGAAITAWAADVQAGRTRLWFVVQEGEAAAGGPFILRGSWRLGWWNNQWQLWENATARKMIAPLTGNASGCDPQQITLKACNAFTDWLANHPWSNVAARYSARVISQQLICLAGRYNQMMQKVSRSEAVG</sequence>
<reference evidence="1 2" key="1">
    <citation type="submission" date="2012-02" db="EMBL/GenBank/DDBJ databases">
        <title>Whole genome shotgun sequence of Escherichia hermannii NBRC 105704.</title>
        <authorList>
            <person name="Yoshida I."/>
            <person name="Hosoyama A."/>
            <person name="Tsuchikane K."/>
            <person name="Katsumata H."/>
            <person name="Yamazaki S."/>
            <person name="Fujita N."/>
        </authorList>
    </citation>
    <scope>NUCLEOTIDE SEQUENCE [LARGE SCALE GENOMIC DNA]</scope>
    <source>
        <strain evidence="1 2">NBRC 105704</strain>
    </source>
</reference>
<gene>
    <name evidence="1" type="ORF">EH105704_01_03880</name>
</gene>
<dbReference type="eggNOG" id="COG3677">
    <property type="taxonomic scope" value="Bacteria"/>
</dbReference>
<organism evidence="1 2">
    <name type="scientific">Atlantibacter hermannii NBRC 105704</name>
    <dbReference type="NCBI Taxonomy" id="1115512"/>
    <lineage>
        <taxon>Bacteria</taxon>
        <taxon>Pseudomonadati</taxon>
        <taxon>Pseudomonadota</taxon>
        <taxon>Gammaproteobacteria</taxon>
        <taxon>Enterobacterales</taxon>
        <taxon>Enterobacteriaceae</taxon>
        <taxon>Atlantibacter</taxon>
    </lineage>
</organism>
<protein>
    <recommendedName>
        <fullName evidence="3">Cytoplasmic protein</fullName>
    </recommendedName>
</protein>
<evidence type="ECO:0000313" key="2">
    <source>
        <dbReference type="Proteomes" id="UP000010297"/>
    </source>
</evidence>
<proteinExistence type="predicted"/>
<dbReference type="EMBL" id="BAFF01000001">
    <property type="protein sequence ID" value="GAB50379.1"/>
    <property type="molecule type" value="Genomic_DNA"/>
</dbReference>
<keyword evidence="2" id="KW-1185">Reference proteome</keyword>